<dbReference type="Gene3D" id="3.40.50.10440">
    <property type="entry name" value="Dihydroxyacetone kinase, domain 1"/>
    <property type="match status" value="1"/>
</dbReference>
<protein>
    <submittedName>
        <fullName evidence="2">Dihydroxyacetone kinase subunit DhaK</fullName>
        <ecNumber evidence="2">2.7.1.121</ecNumber>
    </submittedName>
</protein>
<dbReference type="EC" id="2.7.1.121" evidence="2"/>
<gene>
    <name evidence="2" type="ORF">ACFQMJ_23000</name>
</gene>
<keyword evidence="3" id="KW-1185">Reference proteome</keyword>
<dbReference type="InterPro" id="IPR004006">
    <property type="entry name" value="DhaK_dom"/>
</dbReference>
<proteinExistence type="predicted"/>
<reference evidence="3" key="1">
    <citation type="journal article" date="2019" name="Int. J. Syst. Evol. Microbiol.">
        <title>The Global Catalogue of Microorganisms (GCM) 10K type strain sequencing project: providing services to taxonomists for standard genome sequencing and annotation.</title>
        <authorList>
            <consortium name="The Broad Institute Genomics Platform"/>
            <consortium name="The Broad Institute Genome Sequencing Center for Infectious Disease"/>
            <person name="Wu L."/>
            <person name="Ma J."/>
        </authorList>
    </citation>
    <scope>NUCLEOTIDE SEQUENCE [LARGE SCALE GENOMIC DNA]</scope>
    <source>
        <strain evidence="3">KCTC 12907</strain>
    </source>
</reference>
<dbReference type="Gene3D" id="3.30.1180.20">
    <property type="entry name" value="Dihydroxyacetone kinase, domain 2"/>
    <property type="match status" value="1"/>
</dbReference>
<dbReference type="GO" id="GO:0047324">
    <property type="term" value="F:phosphoenolpyruvate-glycerone phosphotransferase activity"/>
    <property type="evidence" value="ECO:0007669"/>
    <property type="project" value="UniProtKB-EC"/>
</dbReference>
<name>A0ABW2FE24_9BACL</name>
<feature type="domain" description="DhaK" evidence="1">
    <location>
        <begin position="7"/>
        <end position="329"/>
    </location>
</feature>
<dbReference type="SUPFAM" id="SSF82549">
    <property type="entry name" value="DAK1/DegV-like"/>
    <property type="match status" value="1"/>
</dbReference>
<dbReference type="PANTHER" id="PTHR28629:SF4">
    <property type="entry name" value="TRIOKINASE_FMN CYCLASE"/>
    <property type="match status" value="1"/>
</dbReference>
<evidence type="ECO:0000313" key="3">
    <source>
        <dbReference type="Proteomes" id="UP001596378"/>
    </source>
</evidence>
<dbReference type="EMBL" id="JBHTAI010000016">
    <property type="protein sequence ID" value="MFC7151416.1"/>
    <property type="molecule type" value="Genomic_DNA"/>
</dbReference>
<sequence length="332" mass="34921">MKKLLNDPARVVDEMVEGYASAYPQYIRQLASSPRALVRRELPPGKVGVVIGGGAGHEPGFMGYVGQGFADGVAVGNIFASPSPGPIVAVTEAVHQGAGVLYIYGNYAGDGMNFDMSAELAAMSGIRTATVRITDDVASAPSAQAEKRRGIAGFVLLFKMAGAASELGYNLEDLAAVCAKANDRTRTMGVALSPCTLPQTGKPAFELADDEMEIGLGIHGEPGMERGKLATADEVAERLLGAILGELELSRGDRVAVLVNGLGSTTMMELFIVFRKAAAILTERGVSIHRSYVGEYVTSMEMGGCSITVMKLDEELEKLIDHPADCSAFTQA</sequence>
<keyword evidence="2" id="KW-0418">Kinase</keyword>
<dbReference type="InterPro" id="IPR050861">
    <property type="entry name" value="Dihydroxyacetone_Kinase"/>
</dbReference>
<dbReference type="PANTHER" id="PTHR28629">
    <property type="entry name" value="TRIOKINASE/FMN CYCLASE"/>
    <property type="match status" value="1"/>
</dbReference>
<evidence type="ECO:0000259" key="1">
    <source>
        <dbReference type="PROSITE" id="PS51481"/>
    </source>
</evidence>
<dbReference type="PROSITE" id="PS51481">
    <property type="entry name" value="DHAK"/>
    <property type="match status" value="1"/>
</dbReference>
<dbReference type="RefSeq" id="WP_378044913.1">
    <property type="nucleotide sequence ID" value="NZ_JBHMDN010000006.1"/>
</dbReference>
<comment type="caution">
    <text evidence="2">The sequence shown here is derived from an EMBL/GenBank/DDBJ whole genome shotgun (WGS) entry which is preliminary data.</text>
</comment>
<keyword evidence="2" id="KW-0808">Transferase</keyword>
<evidence type="ECO:0000313" key="2">
    <source>
        <dbReference type="EMBL" id="MFC7151416.1"/>
    </source>
</evidence>
<dbReference type="Proteomes" id="UP001596378">
    <property type="component" value="Unassembled WGS sequence"/>
</dbReference>
<accession>A0ABW2FE24</accession>
<organism evidence="2 3">
    <name type="scientific">Cohnella cellulosilytica</name>
    <dbReference type="NCBI Taxonomy" id="986710"/>
    <lineage>
        <taxon>Bacteria</taxon>
        <taxon>Bacillati</taxon>
        <taxon>Bacillota</taxon>
        <taxon>Bacilli</taxon>
        <taxon>Bacillales</taxon>
        <taxon>Paenibacillaceae</taxon>
        <taxon>Cohnella</taxon>
    </lineage>
</organism>
<dbReference type="Pfam" id="PF02733">
    <property type="entry name" value="Dak1"/>
    <property type="match status" value="1"/>
</dbReference>